<proteinExistence type="predicted"/>
<organism evidence="1">
    <name type="scientific">marine metagenome</name>
    <dbReference type="NCBI Taxonomy" id="408172"/>
    <lineage>
        <taxon>unclassified sequences</taxon>
        <taxon>metagenomes</taxon>
        <taxon>ecological metagenomes</taxon>
    </lineage>
</organism>
<protein>
    <submittedName>
        <fullName evidence="1">Uncharacterized protein</fullName>
    </submittedName>
</protein>
<reference evidence="1" key="1">
    <citation type="submission" date="2018-05" db="EMBL/GenBank/DDBJ databases">
        <authorList>
            <person name="Lanie J.A."/>
            <person name="Ng W.-L."/>
            <person name="Kazmierczak K.M."/>
            <person name="Andrzejewski T.M."/>
            <person name="Davidsen T.M."/>
            <person name="Wayne K.J."/>
            <person name="Tettelin H."/>
            <person name="Glass J.I."/>
            <person name="Rusch D."/>
            <person name="Podicherti R."/>
            <person name="Tsui H.-C.T."/>
            <person name="Winkler M.E."/>
        </authorList>
    </citation>
    <scope>NUCLEOTIDE SEQUENCE</scope>
</reference>
<evidence type="ECO:0000313" key="1">
    <source>
        <dbReference type="EMBL" id="SUZ96482.1"/>
    </source>
</evidence>
<dbReference type="EMBL" id="UINC01002420">
    <property type="protein sequence ID" value="SUZ96482.1"/>
    <property type="molecule type" value="Genomic_DNA"/>
</dbReference>
<accession>A0A381RXB9</accession>
<name>A0A381RXB9_9ZZZZ</name>
<dbReference type="AlphaFoldDB" id="A0A381RXB9"/>
<gene>
    <name evidence="1" type="ORF">METZ01_LOCUS49336</name>
</gene>
<sequence length="27" mass="2987">MAADNTVDPDRYTNRLGLYCASVIKTV</sequence>